<dbReference type="SUPFAM" id="SSF50249">
    <property type="entry name" value="Nucleic acid-binding proteins"/>
    <property type="match status" value="1"/>
</dbReference>
<comment type="subcellular location">
    <subcellularLocation>
        <location evidence="1">Nucleus</location>
    </subcellularLocation>
</comment>
<dbReference type="InterPro" id="IPR013970">
    <property type="entry name" value="Rfa2"/>
</dbReference>
<evidence type="ECO:0000313" key="5">
    <source>
        <dbReference type="EMBL" id="RDW28803.1"/>
    </source>
</evidence>
<evidence type="ECO:0000313" key="7">
    <source>
        <dbReference type="Proteomes" id="UP000256601"/>
    </source>
</evidence>
<dbReference type="GO" id="GO:0003697">
    <property type="term" value="F:single-stranded DNA binding"/>
    <property type="evidence" value="ECO:0007669"/>
    <property type="project" value="TreeGrafter"/>
</dbReference>
<dbReference type="VEuPathDB" id="FungiDB:YALI1_D13976g"/>
<evidence type="ECO:0000313" key="6">
    <source>
        <dbReference type="Proteomes" id="UP000182444"/>
    </source>
</evidence>
<dbReference type="EMBL" id="CP017556">
    <property type="protein sequence ID" value="AOW03910.1"/>
    <property type="molecule type" value="Genomic_DNA"/>
</dbReference>
<evidence type="ECO:0000256" key="2">
    <source>
        <dbReference type="ARBA" id="ARBA00009761"/>
    </source>
</evidence>
<evidence type="ECO:0000256" key="3">
    <source>
        <dbReference type="ARBA" id="ARBA00023242"/>
    </source>
</evidence>
<accession>A0A1D8NE52</accession>
<dbReference type="Proteomes" id="UP000256601">
    <property type="component" value="Unassembled WGS sequence"/>
</dbReference>
<proteinExistence type="inferred from homology"/>
<dbReference type="GO" id="GO:0035861">
    <property type="term" value="C:site of double-strand break"/>
    <property type="evidence" value="ECO:0007669"/>
    <property type="project" value="TreeGrafter"/>
</dbReference>
<dbReference type="KEGG" id="yli:7009506"/>
<dbReference type="GO" id="GO:0006260">
    <property type="term" value="P:DNA replication"/>
    <property type="evidence" value="ECO:0007669"/>
    <property type="project" value="InterPro"/>
</dbReference>
<dbReference type="CDD" id="cd04479">
    <property type="entry name" value="RPA3"/>
    <property type="match status" value="1"/>
</dbReference>
<dbReference type="InterPro" id="IPR012340">
    <property type="entry name" value="NA-bd_OB-fold"/>
</dbReference>
<dbReference type="AlphaFoldDB" id="A0A1D8NE52"/>
<dbReference type="GO" id="GO:0005662">
    <property type="term" value="C:DNA replication factor A complex"/>
    <property type="evidence" value="ECO:0007669"/>
    <property type="project" value="TreeGrafter"/>
</dbReference>
<dbReference type="GO" id="GO:0003684">
    <property type="term" value="F:damaged DNA binding"/>
    <property type="evidence" value="ECO:0007669"/>
    <property type="project" value="TreeGrafter"/>
</dbReference>
<dbReference type="RefSeq" id="XP_002143053.1">
    <property type="nucleotide sequence ID" value="XM_002143017.1"/>
</dbReference>
<dbReference type="OrthoDB" id="188186at2759"/>
<comment type="similarity">
    <text evidence="2">Belongs to the replication factor A protein 3 family.</text>
</comment>
<evidence type="ECO:0000256" key="1">
    <source>
        <dbReference type="ARBA" id="ARBA00004123"/>
    </source>
</evidence>
<dbReference type="EMBL" id="KZ858949">
    <property type="protein sequence ID" value="RDW28803.1"/>
    <property type="molecule type" value="Genomic_DNA"/>
</dbReference>
<dbReference type="GO" id="GO:0000724">
    <property type="term" value="P:double-strand break repair via homologous recombination"/>
    <property type="evidence" value="ECO:0007669"/>
    <property type="project" value="TreeGrafter"/>
</dbReference>
<sequence>MSFPTTPRINSGLLGDFYGKTVRIIGKVESQDGEIVNLDANGPVKVKSDGSDYVVGHFYEVVGKVEGSDQIVGLTATDFGENINPEQVKKLVGYCQKFPSVFGEA</sequence>
<dbReference type="GO" id="GO:0006298">
    <property type="term" value="P:mismatch repair"/>
    <property type="evidence" value="ECO:0007669"/>
    <property type="project" value="TreeGrafter"/>
</dbReference>
<name>A0A1D8NE52_YARLL</name>
<dbReference type="Gene3D" id="2.40.50.140">
    <property type="entry name" value="Nucleic acid-binding proteins"/>
    <property type="match status" value="1"/>
</dbReference>
<reference evidence="5 7" key="2">
    <citation type="submission" date="2018-07" db="EMBL/GenBank/DDBJ databases">
        <title>Draft Genome Assemblies for Five Robust Yarrowia lipolytica Strains Exhibiting High Lipid Production and Pentose Sugar Utilization and Sugar Alcohol Secretion from Undetoxified Lignocellulosic Biomass Hydrolysates.</title>
        <authorList>
            <consortium name="DOE Joint Genome Institute"/>
            <person name="Walker C."/>
            <person name="Ryu S."/>
            <person name="Na H."/>
            <person name="Zane M."/>
            <person name="LaButti K."/>
            <person name="Lipzen A."/>
            <person name="Haridas S."/>
            <person name="Barry K."/>
            <person name="Grigoriev I.V."/>
            <person name="Quarterman J."/>
            <person name="Slininger P."/>
            <person name="Dien B."/>
            <person name="Trinh C.T."/>
        </authorList>
    </citation>
    <scope>NUCLEOTIDE SEQUENCE [LARGE SCALE GENOMIC DNA]</scope>
    <source>
        <strain evidence="5 7">YB392</strain>
    </source>
</reference>
<reference evidence="4 6" key="1">
    <citation type="journal article" date="2016" name="PLoS ONE">
        <title>Sequence Assembly of Yarrowia lipolytica Strain W29/CLIB89 Shows Transposable Element Diversity.</title>
        <authorList>
            <person name="Magnan C."/>
            <person name="Yu J."/>
            <person name="Chang I."/>
            <person name="Jahn E."/>
            <person name="Kanomata Y."/>
            <person name="Wu J."/>
            <person name="Zeller M."/>
            <person name="Oakes M."/>
            <person name="Baldi P."/>
            <person name="Sandmeyer S."/>
        </authorList>
    </citation>
    <scope>NUCLEOTIDE SEQUENCE [LARGE SCALE GENOMIC DNA]</scope>
    <source>
        <strain evidence="4">CLIB89</strain>
        <strain evidence="6">CLIB89(W29)</strain>
    </source>
</reference>
<dbReference type="Pfam" id="PF08661">
    <property type="entry name" value="Rep_fac-A_3"/>
    <property type="match status" value="1"/>
</dbReference>
<dbReference type="VEuPathDB" id="FungiDB:YALI0_D11125g"/>
<dbReference type="GeneID" id="7009506"/>
<keyword evidence="3" id="KW-0539">Nucleus</keyword>
<gene>
    <name evidence="5" type="ORF">B0I71DRAFT_126711</name>
    <name evidence="4" type="ORF">YALI1_D13976g</name>
</gene>
<dbReference type="PANTHER" id="PTHR15114">
    <property type="entry name" value="REPLICATION PROTEIN A3"/>
    <property type="match status" value="1"/>
</dbReference>
<evidence type="ECO:0000313" key="4">
    <source>
        <dbReference type="EMBL" id="AOW03910.1"/>
    </source>
</evidence>
<protein>
    <submittedName>
        <fullName evidence="5">Replication factor A protein 3</fullName>
    </submittedName>
</protein>
<organism evidence="4 6">
    <name type="scientific">Yarrowia lipolytica</name>
    <name type="common">Candida lipolytica</name>
    <dbReference type="NCBI Taxonomy" id="4952"/>
    <lineage>
        <taxon>Eukaryota</taxon>
        <taxon>Fungi</taxon>
        <taxon>Dikarya</taxon>
        <taxon>Ascomycota</taxon>
        <taxon>Saccharomycotina</taxon>
        <taxon>Dipodascomycetes</taxon>
        <taxon>Dipodascales</taxon>
        <taxon>Dipodascales incertae sedis</taxon>
        <taxon>Yarrowia</taxon>
    </lineage>
</organism>
<dbReference type="Proteomes" id="UP000182444">
    <property type="component" value="Chromosome 1D"/>
</dbReference>
<dbReference type="OMA" id="HRYKEIF"/>
<dbReference type="GO" id="GO:0006284">
    <property type="term" value="P:base-excision repair"/>
    <property type="evidence" value="ECO:0007669"/>
    <property type="project" value="TreeGrafter"/>
</dbReference>
<dbReference type="GO" id="GO:0006289">
    <property type="term" value="P:nucleotide-excision repair"/>
    <property type="evidence" value="ECO:0007669"/>
    <property type="project" value="TreeGrafter"/>
</dbReference>
<dbReference type="PANTHER" id="PTHR15114:SF1">
    <property type="entry name" value="REPLICATION PROTEIN A 14 KDA SUBUNIT"/>
    <property type="match status" value="1"/>
</dbReference>